<gene>
    <name evidence="1" type="ORF">IV203_029935</name>
</gene>
<reference evidence="1" key="2">
    <citation type="submission" date="2021-04" db="EMBL/GenBank/DDBJ databases">
        <authorList>
            <person name="Podell S."/>
        </authorList>
    </citation>
    <scope>NUCLEOTIDE SEQUENCE</scope>
    <source>
        <strain evidence="1">Hildebrandi</strain>
    </source>
</reference>
<keyword evidence="2" id="KW-1185">Reference proteome</keyword>
<dbReference type="EMBL" id="JAGRRH010000007">
    <property type="protein sequence ID" value="KAG7367264.1"/>
    <property type="molecule type" value="Genomic_DNA"/>
</dbReference>
<evidence type="ECO:0000313" key="1">
    <source>
        <dbReference type="EMBL" id="KAG7367264.1"/>
    </source>
</evidence>
<accession>A0A9K3LRN6</accession>
<sequence length="143" mass="16066">MHAMLFAENPMQGNPLQTTTDAIRALNGEEWLSTILLDHLLQTTLEGNVPNHVLIGSSDCYTYFRTYNDKLDKDDNADTAQTMCGGLQAYTKNNPPQLQIIPNENPFQPFSWKEETIIASRESICLSSICKQSTKVLSFSHLD</sequence>
<name>A0A9K3LRN6_9STRA</name>
<evidence type="ECO:0000313" key="2">
    <source>
        <dbReference type="Proteomes" id="UP000693970"/>
    </source>
</evidence>
<dbReference type="AlphaFoldDB" id="A0A9K3LRN6"/>
<reference evidence="1" key="1">
    <citation type="journal article" date="2021" name="Sci. Rep.">
        <title>Diploid genomic architecture of Nitzschia inconspicua, an elite biomass production diatom.</title>
        <authorList>
            <person name="Oliver A."/>
            <person name="Podell S."/>
            <person name="Pinowska A."/>
            <person name="Traller J.C."/>
            <person name="Smith S.R."/>
            <person name="McClure R."/>
            <person name="Beliaev A."/>
            <person name="Bohutskyi P."/>
            <person name="Hill E.A."/>
            <person name="Rabines A."/>
            <person name="Zheng H."/>
            <person name="Allen L.Z."/>
            <person name="Kuo A."/>
            <person name="Grigoriev I.V."/>
            <person name="Allen A.E."/>
            <person name="Hazlebeck D."/>
            <person name="Allen E.E."/>
        </authorList>
    </citation>
    <scope>NUCLEOTIDE SEQUENCE</scope>
    <source>
        <strain evidence="1">Hildebrandi</strain>
    </source>
</reference>
<comment type="caution">
    <text evidence="1">The sequence shown here is derived from an EMBL/GenBank/DDBJ whole genome shotgun (WGS) entry which is preliminary data.</text>
</comment>
<organism evidence="1 2">
    <name type="scientific">Nitzschia inconspicua</name>
    <dbReference type="NCBI Taxonomy" id="303405"/>
    <lineage>
        <taxon>Eukaryota</taxon>
        <taxon>Sar</taxon>
        <taxon>Stramenopiles</taxon>
        <taxon>Ochrophyta</taxon>
        <taxon>Bacillariophyta</taxon>
        <taxon>Bacillariophyceae</taxon>
        <taxon>Bacillariophycidae</taxon>
        <taxon>Bacillariales</taxon>
        <taxon>Bacillariaceae</taxon>
        <taxon>Nitzschia</taxon>
    </lineage>
</organism>
<protein>
    <submittedName>
        <fullName evidence="1">Uncharacterized protein</fullName>
    </submittedName>
</protein>
<dbReference type="Proteomes" id="UP000693970">
    <property type="component" value="Unassembled WGS sequence"/>
</dbReference>
<dbReference type="OrthoDB" id="54788at2759"/>
<proteinExistence type="predicted"/>